<sequence length="629" mass="68515">MLRYNFKDKYTDIFGVDVSNNSATKYYSPLAIAGDGTRRNPANPASPTISGNPGVMILSQGIHRYNIIETGASGYMEIIGSGINGTTLIGTVTQNGSVLGWYFKDMTLDNLIFNSAVGITIEKCKIITILSNTTSNKAFTVRSSLSYALFPINNTTVTYQNNNSFAGISSTIGSMAGNLHTWEKCNLIITQASLDSYKNNYYAFDNCNFRIGTETGYTPLTGTTAEDLRTDFVNRCTAAGLIVPPDITDYGITLPLGRWIFTKNQIFEGITWAGSEINLFEIPRFILFGYSAARGTKIPITASNNIPASFAPANPHSPELDIADDSLSVDETVDITQRQNFFIDSKIIWLGGKKKLTNIDIPNDLPSRFGVLIDSIPNLLCDAGQAVASGSIEAGEIYMVRSSDTNSASVTYNGTAYNSALSARNNIFKGVAGVTAFTVASGNPVVYKVNDILNYQSIQVRIVSKIPEDIITSGNLAANYWYIVEHDTDQGNTTDYVTVGGVNYYVGDSFLVPAGGAAVGSVTGTVHLRRVWNQDFDIAAEAIDADFWQNKQKPEWCDTLPEDPRCLMKDNHALAHEMARGADGRYITSGHPEYYNLILAESGILCPDNIYMSGAYMQVRLPVTTVNPM</sequence>
<organism evidence="1 2">
    <name type="scientific">Dysgonomonas termitidis</name>
    <dbReference type="NCBI Taxonomy" id="1516126"/>
    <lineage>
        <taxon>Bacteria</taxon>
        <taxon>Pseudomonadati</taxon>
        <taxon>Bacteroidota</taxon>
        <taxon>Bacteroidia</taxon>
        <taxon>Bacteroidales</taxon>
        <taxon>Dysgonomonadaceae</taxon>
        <taxon>Dysgonomonas</taxon>
    </lineage>
</organism>
<comment type="caution">
    <text evidence="1">The sequence shown here is derived from an EMBL/GenBank/DDBJ whole genome shotgun (WGS) entry which is preliminary data.</text>
</comment>
<name>A0ABV9KPK9_9BACT</name>
<dbReference type="RefSeq" id="WP_379993254.1">
    <property type="nucleotide sequence ID" value="NZ_JBHSGN010000002.1"/>
</dbReference>
<protein>
    <submittedName>
        <fullName evidence="1">Uncharacterized protein</fullName>
    </submittedName>
</protein>
<reference evidence="2" key="1">
    <citation type="journal article" date="2019" name="Int. J. Syst. Evol. Microbiol.">
        <title>The Global Catalogue of Microorganisms (GCM) 10K type strain sequencing project: providing services to taxonomists for standard genome sequencing and annotation.</title>
        <authorList>
            <consortium name="The Broad Institute Genomics Platform"/>
            <consortium name="The Broad Institute Genome Sequencing Center for Infectious Disease"/>
            <person name="Wu L."/>
            <person name="Ma J."/>
        </authorList>
    </citation>
    <scope>NUCLEOTIDE SEQUENCE [LARGE SCALE GENOMIC DNA]</scope>
    <source>
        <strain evidence="2">CCUG 66188</strain>
    </source>
</reference>
<dbReference type="EMBL" id="JBHSGN010000002">
    <property type="protein sequence ID" value="MFC4672070.1"/>
    <property type="molecule type" value="Genomic_DNA"/>
</dbReference>
<evidence type="ECO:0000313" key="2">
    <source>
        <dbReference type="Proteomes" id="UP001596023"/>
    </source>
</evidence>
<keyword evidence="2" id="KW-1185">Reference proteome</keyword>
<evidence type="ECO:0000313" key="1">
    <source>
        <dbReference type="EMBL" id="MFC4672070.1"/>
    </source>
</evidence>
<accession>A0ABV9KPK9</accession>
<gene>
    <name evidence="1" type="ORF">ACFO6W_00030</name>
</gene>
<proteinExistence type="predicted"/>
<dbReference type="Proteomes" id="UP001596023">
    <property type="component" value="Unassembled WGS sequence"/>
</dbReference>